<dbReference type="Proteomes" id="UP000054485">
    <property type="component" value="Unassembled WGS sequence"/>
</dbReference>
<dbReference type="InParanoid" id="A0A0D0B0K5"/>
<sequence length="63" mass="7359">ERVKTCIPPHLSYSSQFWTSHARTAVFNEEPAKEVKMVFKHERLLFPTKDLVQSKPRSTNNTD</sequence>
<name>A0A0D0B0K5_9AGAM</name>
<dbReference type="EMBL" id="KN835441">
    <property type="protein sequence ID" value="KIK37598.1"/>
    <property type="molecule type" value="Genomic_DNA"/>
</dbReference>
<reference evidence="1 2" key="1">
    <citation type="submission" date="2014-04" db="EMBL/GenBank/DDBJ databases">
        <authorList>
            <consortium name="DOE Joint Genome Institute"/>
            <person name="Kuo A."/>
            <person name="Ruytinx J."/>
            <person name="Rineau F."/>
            <person name="Colpaert J."/>
            <person name="Kohler A."/>
            <person name="Nagy L.G."/>
            <person name="Floudas D."/>
            <person name="Copeland A."/>
            <person name="Barry K.W."/>
            <person name="Cichocki N."/>
            <person name="Veneault-Fourrey C."/>
            <person name="LaButti K."/>
            <person name="Lindquist E.A."/>
            <person name="Lipzen A."/>
            <person name="Lundell T."/>
            <person name="Morin E."/>
            <person name="Murat C."/>
            <person name="Sun H."/>
            <person name="Tunlid A."/>
            <person name="Henrissat B."/>
            <person name="Grigoriev I.V."/>
            <person name="Hibbett D.S."/>
            <person name="Martin F."/>
            <person name="Nordberg H.P."/>
            <person name="Cantor M.N."/>
            <person name="Hua S.X."/>
        </authorList>
    </citation>
    <scope>NUCLEOTIDE SEQUENCE [LARGE SCALE GENOMIC DNA]</scope>
    <source>
        <strain evidence="1 2">UH-Slu-Lm8-n1</strain>
    </source>
</reference>
<dbReference type="OrthoDB" id="2993276at2759"/>
<protein>
    <submittedName>
        <fullName evidence="1">Uncharacterized protein</fullName>
    </submittedName>
</protein>
<feature type="non-terminal residue" evidence="1">
    <location>
        <position position="1"/>
    </location>
</feature>
<accession>A0A0D0B0K5</accession>
<proteinExistence type="predicted"/>
<organism evidence="1 2">
    <name type="scientific">Suillus luteus UH-Slu-Lm8-n1</name>
    <dbReference type="NCBI Taxonomy" id="930992"/>
    <lineage>
        <taxon>Eukaryota</taxon>
        <taxon>Fungi</taxon>
        <taxon>Dikarya</taxon>
        <taxon>Basidiomycota</taxon>
        <taxon>Agaricomycotina</taxon>
        <taxon>Agaricomycetes</taxon>
        <taxon>Agaricomycetidae</taxon>
        <taxon>Boletales</taxon>
        <taxon>Suillineae</taxon>
        <taxon>Suillaceae</taxon>
        <taxon>Suillus</taxon>
    </lineage>
</organism>
<evidence type="ECO:0000313" key="1">
    <source>
        <dbReference type="EMBL" id="KIK37598.1"/>
    </source>
</evidence>
<gene>
    <name evidence="1" type="ORF">CY34DRAFT_92473</name>
</gene>
<evidence type="ECO:0000313" key="2">
    <source>
        <dbReference type="Proteomes" id="UP000054485"/>
    </source>
</evidence>
<keyword evidence="2" id="KW-1185">Reference proteome</keyword>
<dbReference type="AlphaFoldDB" id="A0A0D0B0K5"/>
<reference evidence="2" key="2">
    <citation type="submission" date="2015-01" db="EMBL/GenBank/DDBJ databases">
        <title>Evolutionary Origins and Diversification of the Mycorrhizal Mutualists.</title>
        <authorList>
            <consortium name="DOE Joint Genome Institute"/>
            <consortium name="Mycorrhizal Genomics Consortium"/>
            <person name="Kohler A."/>
            <person name="Kuo A."/>
            <person name="Nagy L.G."/>
            <person name="Floudas D."/>
            <person name="Copeland A."/>
            <person name="Barry K.W."/>
            <person name="Cichocki N."/>
            <person name="Veneault-Fourrey C."/>
            <person name="LaButti K."/>
            <person name="Lindquist E.A."/>
            <person name="Lipzen A."/>
            <person name="Lundell T."/>
            <person name="Morin E."/>
            <person name="Murat C."/>
            <person name="Riley R."/>
            <person name="Ohm R."/>
            <person name="Sun H."/>
            <person name="Tunlid A."/>
            <person name="Henrissat B."/>
            <person name="Grigoriev I.V."/>
            <person name="Hibbett D.S."/>
            <person name="Martin F."/>
        </authorList>
    </citation>
    <scope>NUCLEOTIDE SEQUENCE [LARGE SCALE GENOMIC DNA]</scope>
    <source>
        <strain evidence="2">UH-Slu-Lm8-n1</strain>
    </source>
</reference>
<dbReference type="HOGENOM" id="CLU_2892279_0_0_1"/>